<dbReference type="Proteomes" id="UP000076532">
    <property type="component" value="Unassembled WGS sequence"/>
</dbReference>
<accession>A0A167TH66</accession>
<gene>
    <name evidence="1" type="ORF">FIBSPDRAFT_905403</name>
</gene>
<keyword evidence="2" id="KW-1185">Reference proteome</keyword>
<evidence type="ECO:0000313" key="2">
    <source>
        <dbReference type="Proteomes" id="UP000076532"/>
    </source>
</evidence>
<proteinExistence type="predicted"/>
<sequence>MSEPPEKAKHGNKNYFTGFKFAFLADLVVEFHHYLSENQPGVFYDYVTRRFFRKYGFTKTGEFNIEPAEDPEEGVYVDVIDDNGSYATEVKAQEYQALGAGPLQQLLGTVNHRPSELGVKVPLTPLDYHEQLAAISQHIQPIANAIADQTGGDVIIFLVGPIPERNGQIEARSIAATRPGVLPGRTWVTCSVTR</sequence>
<dbReference type="OrthoDB" id="10693650at2759"/>
<organism evidence="1 2">
    <name type="scientific">Athelia psychrophila</name>
    <dbReference type="NCBI Taxonomy" id="1759441"/>
    <lineage>
        <taxon>Eukaryota</taxon>
        <taxon>Fungi</taxon>
        <taxon>Dikarya</taxon>
        <taxon>Basidiomycota</taxon>
        <taxon>Agaricomycotina</taxon>
        <taxon>Agaricomycetes</taxon>
        <taxon>Agaricomycetidae</taxon>
        <taxon>Atheliales</taxon>
        <taxon>Atheliaceae</taxon>
        <taxon>Athelia</taxon>
    </lineage>
</organism>
<evidence type="ECO:0000313" key="1">
    <source>
        <dbReference type="EMBL" id="KZP02935.1"/>
    </source>
</evidence>
<name>A0A167TH66_9AGAM</name>
<dbReference type="EMBL" id="KV418231">
    <property type="protein sequence ID" value="KZP02935.1"/>
    <property type="molecule type" value="Genomic_DNA"/>
</dbReference>
<protein>
    <submittedName>
        <fullName evidence="1">Uncharacterized protein</fullName>
    </submittedName>
</protein>
<reference evidence="1 2" key="1">
    <citation type="journal article" date="2016" name="Mol. Biol. Evol.">
        <title>Comparative Genomics of Early-Diverging Mushroom-Forming Fungi Provides Insights into the Origins of Lignocellulose Decay Capabilities.</title>
        <authorList>
            <person name="Nagy L.G."/>
            <person name="Riley R."/>
            <person name="Tritt A."/>
            <person name="Adam C."/>
            <person name="Daum C."/>
            <person name="Floudas D."/>
            <person name="Sun H."/>
            <person name="Yadav J.S."/>
            <person name="Pangilinan J."/>
            <person name="Larsson K.H."/>
            <person name="Matsuura K."/>
            <person name="Barry K."/>
            <person name="Labutti K."/>
            <person name="Kuo R."/>
            <person name="Ohm R.A."/>
            <person name="Bhattacharya S.S."/>
            <person name="Shirouzu T."/>
            <person name="Yoshinaga Y."/>
            <person name="Martin F.M."/>
            <person name="Grigoriev I.V."/>
            <person name="Hibbett D.S."/>
        </authorList>
    </citation>
    <scope>NUCLEOTIDE SEQUENCE [LARGE SCALE GENOMIC DNA]</scope>
    <source>
        <strain evidence="1 2">CBS 109695</strain>
    </source>
</reference>
<dbReference type="AlphaFoldDB" id="A0A167TH66"/>